<organism evidence="2 3">
    <name type="scientific">Prorocentrum cordatum</name>
    <dbReference type="NCBI Taxonomy" id="2364126"/>
    <lineage>
        <taxon>Eukaryota</taxon>
        <taxon>Sar</taxon>
        <taxon>Alveolata</taxon>
        <taxon>Dinophyceae</taxon>
        <taxon>Prorocentrales</taxon>
        <taxon>Prorocentraceae</taxon>
        <taxon>Prorocentrum</taxon>
    </lineage>
</organism>
<feature type="region of interest" description="Disordered" evidence="1">
    <location>
        <begin position="1"/>
        <end position="161"/>
    </location>
</feature>
<reference evidence="2" key="1">
    <citation type="submission" date="2023-10" db="EMBL/GenBank/DDBJ databases">
        <authorList>
            <person name="Chen Y."/>
            <person name="Shah S."/>
            <person name="Dougan E. K."/>
            <person name="Thang M."/>
            <person name="Chan C."/>
        </authorList>
    </citation>
    <scope>NUCLEOTIDE SEQUENCE [LARGE SCALE GENOMIC DNA]</scope>
</reference>
<sequence>MSIPRKMARRTTRRTKRTRRRTDKKAAKRQATEEEERRGRRRGGRRGRRSGGESKSKGKKKKKEVKKEEEEAPGGPPDSAGPGGGEGQVREPQEAAQEGPDLPFSEMKEKENRPQQAARRAPGARRRSSPTSTTTRTSRSSSTSPPTPTDRRRAARPTPRRGFVHIAAAEGDASSLAVVTDMPASRRRRCQRHVGRPGDACPFLFSNPLSLHGLALRDIRALASVPLANSVPSRNPSSPTLATPCFSS</sequence>
<evidence type="ECO:0000256" key="1">
    <source>
        <dbReference type="SAM" id="MobiDB-lite"/>
    </source>
</evidence>
<keyword evidence="3" id="KW-1185">Reference proteome</keyword>
<gene>
    <name evidence="2" type="ORF">PCOR1329_LOCUS62515</name>
</gene>
<comment type="caution">
    <text evidence="2">The sequence shown here is derived from an EMBL/GenBank/DDBJ whole genome shotgun (WGS) entry which is preliminary data.</text>
</comment>
<proteinExistence type="predicted"/>
<name>A0ABN9VZ05_9DINO</name>
<dbReference type="EMBL" id="CAUYUJ010017900">
    <property type="protein sequence ID" value="CAK0878913.1"/>
    <property type="molecule type" value="Genomic_DNA"/>
</dbReference>
<evidence type="ECO:0000313" key="2">
    <source>
        <dbReference type="EMBL" id="CAK0878913.1"/>
    </source>
</evidence>
<feature type="compositionally biased region" description="Basic residues" evidence="1">
    <location>
        <begin position="1"/>
        <end position="28"/>
    </location>
</feature>
<dbReference type="Proteomes" id="UP001189429">
    <property type="component" value="Unassembled WGS sequence"/>
</dbReference>
<protein>
    <submittedName>
        <fullName evidence="2">Uncharacterized protein</fullName>
    </submittedName>
</protein>
<evidence type="ECO:0000313" key="3">
    <source>
        <dbReference type="Proteomes" id="UP001189429"/>
    </source>
</evidence>
<feature type="compositionally biased region" description="Basic residues" evidence="1">
    <location>
        <begin position="39"/>
        <end position="49"/>
    </location>
</feature>
<accession>A0ABN9VZ05</accession>
<feature type="compositionally biased region" description="Low complexity" evidence="1">
    <location>
        <begin position="129"/>
        <end position="144"/>
    </location>
</feature>